<organism evidence="1 2">
    <name type="scientific">Candidatus Marsarchaeota G2 archaeon ECH_B_SAG-C16</name>
    <dbReference type="NCBI Taxonomy" id="1978163"/>
    <lineage>
        <taxon>Archaea</taxon>
        <taxon>Candidatus Marsarchaeota</taxon>
        <taxon>Candidatus Marsarchaeota group 2</taxon>
    </lineage>
</organism>
<evidence type="ECO:0008006" key="3">
    <source>
        <dbReference type="Google" id="ProtNLM"/>
    </source>
</evidence>
<evidence type="ECO:0000313" key="2">
    <source>
        <dbReference type="Proteomes" id="UP000240681"/>
    </source>
</evidence>
<dbReference type="AlphaFoldDB" id="A0A2R6B708"/>
<protein>
    <recommendedName>
        <fullName evidence="3">Transposase</fullName>
    </recommendedName>
</protein>
<accession>A0A2R6B708</accession>
<evidence type="ECO:0000313" key="1">
    <source>
        <dbReference type="EMBL" id="PSN94383.1"/>
    </source>
</evidence>
<name>A0A2R6B708_9ARCH</name>
<sequence>MPTFAEGVSGEKTKEARLVKRDVKAFLKITKKLKGRAEEKGSVAVDINLNEIVVGKPTTL</sequence>
<reference evidence="1 2" key="1">
    <citation type="submission" date="2017-04" db="EMBL/GenBank/DDBJ databases">
        <title>Novel microbial lineages endemic to geothermal iron-oxide mats fill important gaps in the evolutionary history of Archaea.</title>
        <authorList>
            <person name="Jay Z.J."/>
            <person name="Beam J.P."/>
            <person name="Dlakic M."/>
            <person name="Rusch D.B."/>
            <person name="Kozubal M.A."/>
            <person name="Inskeep W.P."/>
        </authorList>
    </citation>
    <scope>NUCLEOTIDE SEQUENCE [LARGE SCALE GENOMIC DNA]</scope>
    <source>
        <strain evidence="1">ECH_B_SAG-C16</strain>
    </source>
</reference>
<proteinExistence type="predicted"/>
<comment type="caution">
    <text evidence="1">The sequence shown here is derived from an EMBL/GenBank/DDBJ whole genome shotgun (WGS) entry which is preliminary data.</text>
</comment>
<dbReference type="Proteomes" id="UP000240681">
    <property type="component" value="Unassembled WGS sequence"/>
</dbReference>
<gene>
    <name evidence="1" type="ORF">B9Q09_04270</name>
</gene>
<dbReference type="EMBL" id="NEXK01000082">
    <property type="protein sequence ID" value="PSN94383.1"/>
    <property type="molecule type" value="Genomic_DNA"/>
</dbReference>